<feature type="region of interest" description="Disordered" evidence="1">
    <location>
        <begin position="184"/>
        <end position="204"/>
    </location>
</feature>
<evidence type="ECO:0000313" key="2">
    <source>
        <dbReference type="EnsemblMetazoa" id="MESCA003270-PA"/>
    </source>
</evidence>
<sequence>MLRSAAEYIESQQSHQNLEDITSPHNIYTHHTTMSLPGSSRIIKNHLGNGEPIQNYHHPLDPHDDMEIMKSSHSHLKQHSNDVIVTTITEDMQSPNDVEIMHQQYHSHLHQQQIHNQRNIRHHETISVIVQPNEDCSRDSHGGLMSPQKLTPSSVTSLQSGGGTNDDLDSTTYQTLTSVVNNYNRSSPTNDFSPNSSAYATLTPLQPLPPISTMSDKFAYGHVNNSSNNENNENPNTGYHNYNNSNGSNMQKSPAFSQDHHHSPQKLSVNVNSSSPNPYNYNNEIVIGTTDQFNNGRHNTRQSQQLSPNLNSYATINRVSDLSHMTL</sequence>
<reference evidence="2" key="2">
    <citation type="submission" date="2015-06" db="UniProtKB">
        <authorList>
            <consortium name="EnsemblMetazoa"/>
        </authorList>
    </citation>
    <scope>IDENTIFICATION</scope>
</reference>
<accession>T1GIJ1</accession>
<proteinExistence type="predicted"/>
<dbReference type="EnsemblMetazoa" id="MESCA003270-RA">
    <property type="protein sequence ID" value="MESCA003270-PA"/>
    <property type="gene ID" value="MESCA003270"/>
</dbReference>
<dbReference type="STRING" id="36166.T1GIJ1"/>
<dbReference type="Proteomes" id="UP000015102">
    <property type="component" value="Unassembled WGS sequence"/>
</dbReference>
<feature type="compositionally biased region" description="Low complexity" evidence="1">
    <location>
        <begin position="268"/>
        <end position="277"/>
    </location>
</feature>
<feature type="region of interest" description="Disordered" evidence="1">
    <location>
        <begin position="136"/>
        <end position="170"/>
    </location>
</feature>
<protein>
    <submittedName>
        <fullName evidence="2">Uncharacterized protein</fullName>
    </submittedName>
</protein>
<feature type="region of interest" description="Disordered" evidence="1">
    <location>
        <begin position="219"/>
        <end position="277"/>
    </location>
</feature>
<evidence type="ECO:0000256" key="1">
    <source>
        <dbReference type="SAM" id="MobiDB-lite"/>
    </source>
</evidence>
<evidence type="ECO:0000313" key="3">
    <source>
        <dbReference type="Proteomes" id="UP000015102"/>
    </source>
</evidence>
<dbReference type="HOGENOM" id="CLU_850696_0_0_1"/>
<reference evidence="3" key="1">
    <citation type="submission" date="2013-02" db="EMBL/GenBank/DDBJ databases">
        <authorList>
            <person name="Hughes D."/>
        </authorList>
    </citation>
    <scope>NUCLEOTIDE SEQUENCE</scope>
    <source>
        <strain>Durham</strain>
        <strain evidence="3">NC isolate 2 -- Noor lab</strain>
    </source>
</reference>
<feature type="compositionally biased region" description="Polar residues" evidence="1">
    <location>
        <begin position="148"/>
        <end position="159"/>
    </location>
</feature>
<name>T1GIJ1_MEGSC</name>
<organism evidence="2 3">
    <name type="scientific">Megaselia scalaris</name>
    <name type="common">Humpbacked fly</name>
    <name type="synonym">Phora scalaris</name>
    <dbReference type="NCBI Taxonomy" id="36166"/>
    <lineage>
        <taxon>Eukaryota</taxon>
        <taxon>Metazoa</taxon>
        <taxon>Ecdysozoa</taxon>
        <taxon>Arthropoda</taxon>
        <taxon>Hexapoda</taxon>
        <taxon>Insecta</taxon>
        <taxon>Pterygota</taxon>
        <taxon>Neoptera</taxon>
        <taxon>Endopterygota</taxon>
        <taxon>Diptera</taxon>
        <taxon>Brachycera</taxon>
        <taxon>Muscomorpha</taxon>
        <taxon>Platypezoidea</taxon>
        <taxon>Phoridae</taxon>
        <taxon>Megaseliini</taxon>
        <taxon>Megaselia</taxon>
    </lineage>
</organism>
<dbReference type="EMBL" id="CAQQ02063576">
    <property type="status" value="NOT_ANNOTATED_CDS"/>
    <property type="molecule type" value="Genomic_DNA"/>
</dbReference>
<dbReference type="AlphaFoldDB" id="T1GIJ1"/>
<keyword evidence="3" id="KW-1185">Reference proteome</keyword>
<dbReference type="EMBL" id="CAQQ02063578">
    <property type="status" value="NOT_ANNOTATED_CDS"/>
    <property type="molecule type" value="Genomic_DNA"/>
</dbReference>
<feature type="compositionally biased region" description="Low complexity" evidence="1">
    <location>
        <begin position="224"/>
        <end position="249"/>
    </location>
</feature>
<dbReference type="EMBL" id="CAQQ02063577">
    <property type="status" value="NOT_ANNOTATED_CDS"/>
    <property type="molecule type" value="Genomic_DNA"/>
</dbReference>